<proteinExistence type="inferred from homology"/>
<gene>
    <name evidence="6" type="ORF">D3272_00845</name>
</gene>
<dbReference type="InterPro" id="IPR006059">
    <property type="entry name" value="SBP"/>
</dbReference>
<dbReference type="RefSeq" id="WP_129217185.1">
    <property type="nucleotide sequence ID" value="NZ_QYBC01000001.1"/>
</dbReference>
<dbReference type="GO" id="GO:1901982">
    <property type="term" value="F:maltose binding"/>
    <property type="evidence" value="ECO:0007669"/>
    <property type="project" value="TreeGrafter"/>
</dbReference>
<keyword evidence="3 5" id="KW-0732">Signal</keyword>
<dbReference type="EMBL" id="QYBC01000001">
    <property type="protein sequence ID" value="RYB07715.1"/>
    <property type="molecule type" value="Genomic_DNA"/>
</dbReference>
<comment type="similarity">
    <text evidence="1">Belongs to the bacterial solute-binding protein 1 family.</text>
</comment>
<evidence type="ECO:0000313" key="7">
    <source>
        <dbReference type="Proteomes" id="UP000289411"/>
    </source>
</evidence>
<dbReference type="SUPFAM" id="SSF53850">
    <property type="entry name" value="Periplasmic binding protein-like II"/>
    <property type="match status" value="1"/>
</dbReference>
<dbReference type="PANTHER" id="PTHR30061:SF50">
    <property type="entry name" value="MALTOSE_MALTODEXTRIN-BINDING PERIPLASMIC PROTEIN"/>
    <property type="match status" value="1"/>
</dbReference>
<dbReference type="Proteomes" id="UP000289411">
    <property type="component" value="Unassembled WGS sequence"/>
</dbReference>
<name>A0A4Q2RHI1_9HYPH</name>
<protein>
    <submittedName>
        <fullName evidence="6">Sugar ABC transporter substrate-binding protein</fullName>
    </submittedName>
</protein>
<keyword evidence="4" id="KW-0574">Periplasm</keyword>
<dbReference type="AlphaFoldDB" id="A0A4Q2RHI1"/>
<keyword evidence="7" id="KW-1185">Reference proteome</keyword>
<organism evidence="6 7">
    <name type="scientific">Lichenibacterium ramalinae</name>
    <dbReference type="NCBI Taxonomy" id="2316527"/>
    <lineage>
        <taxon>Bacteria</taxon>
        <taxon>Pseudomonadati</taxon>
        <taxon>Pseudomonadota</taxon>
        <taxon>Alphaproteobacteria</taxon>
        <taxon>Hyphomicrobiales</taxon>
        <taxon>Lichenihabitantaceae</taxon>
        <taxon>Lichenibacterium</taxon>
    </lineage>
</organism>
<accession>A0A4Q2RHI1</accession>
<dbReference type="GO" id="GO:0042956">
    <property type="term" value="P:maltodextrin transmembrane transport"/>
    <property type="evidence" value="ECO:0007669"/>
    <property type="project" value="TreeGrafter"/>
</dbReference>
<evidence type="ECO:0000256" key="3">
    <source>
        <dbReference type="ARBA" id="ARBA00022729"/>
    </source>
</evidence>
<dbReference type="PANTHER" id="PTHR30061">
    <property type="entry name" value="MALTOSE-BINDING PERIPLASMIC PROTEIN"/>
    <property type="match status" value="1"/>
</dbReference>
<dbReference type="GO" id="GO:0055052">
    <property type="term" value="C:ATP-binding cassette (ABC) transporter complex, substrate-binding subunit-containing"/>
    <property type="evidence" value="ECO:0007669"/>
    <property type="project" value="TreeGrafter"/>
</dbReference>
<dbReference type="CDD" id="cd13585">
    <property type="entry name" value="PBP2_TMBP_like"/>
    <property type="match status" value="1"/>
</dbReference>
<dbReference type="Gene3D" id="3.40.190.10">
    <property type="entry name" value="Periplasmic binding protein-like II"/>
    <property type="match status" value="1"/>
</dbReference>
<dbReference type="GO" id="GO:0015768">
    <property type="term" value="P:maltose transport"/>
    <property type="evidence" value="ECO:0007669"/>
    <property type="project" value="TreeGrafter"/>
</dbReference>
<comment type="caution">
    <text evidence="6">The sequence shown here is derived from an EMBL/GenBank/DDBJ whole genome shotgun (WGS) entry which is preliminary data.</text>
</comment>
<dbReference type="OrthoDB" id="5897001at2"/>
<evidence type="ECO:0000256" key="5">
    <source>
        <dbReference type="SAM" id="SignalP"/>
    </source>
</evidence>
<feature type="signal peptide" evidence="5">
    <location>
        <begin position="1"/>
        <end position="25"/>
    </location>
</feature>
<dbReference type="Pfam" id="PF01547">
    <property type="entry name" value="SBP_bac_1"/>
    <property type="match status" value="1"/>
</dbReference>
<reference evidence="6 7" key="2">
    <citation type="submission" date="2019-02" db="EMBL/GenBank/DDBJ databases">
        <title>'Lichenibacterium ramalinii' gen. nov. sp. nov., 'Lichenibacterium minor' gen. nov. sp. nov.</title>
        <authorList>
            <person name="Pankratov T."/>
        </authorList>
    </citation>
    <scope>NUCLEOTIDE SEQUENCE [LARGE SCALE GENOMIC DNA]</scope>
    <source>
        <strain evidence="6 7">RmlP001</strain>
    </source>
</reference>
<keyword evidence="2" id="KW-0813">Transport</keyword>
<evidence type="ECO:0000313" key="6">
    <source>
        <dbReference type="EMBL" id="RYB07715.1"/>
    </source>
</evidence>
<evidence type="ECO:0000256" key="1">
    <source>
        <dbReference type="ARBA" id="ARBA00008520"/>
    </source>
</evidence>
<feature type="chain" id="PRO_5020637660" evidence="5">
    <location>
        <begin position="26"/>
        <end position="438"/>
    </location>
</feature>
<evidence type="ECO:0000256" key="2">
    <source>
        <dbReference type="ARBA" id="ARBA00022448"/>
    </source>
</evidence>
<evidence type="ECO:0000256" key="4">
    <source>
        <dbReference type="ARBA" id="ARBA00022764"/>
    </source>
</evidence>
<reference evidence="6 7" key="1">
    <citation type="submission" date="2018-09" db="EMBL/GenBank/DDBJ databases">
        <authorList>
            <person name="Grouzdev D.S."/>
            <person name="Krutkina M.S."/>
        </authorList>
    </citation>
    <scope>NUCLEOTIDE SEQUENCE [LARGE SCALE GENOMIC DNA]</scope>
    <source>
        <strain evidence="6 7">RmlP001</strain>
    </source>
</reference>
<sequence length="438" mass="47862">MRTFRRAALLACTAVTIMGAAPARAADVTVEYWMWDGNQAPIYRQCADRFEADNPGIKIHITQDSWDNYWTTLNTAFVAGTAPDVFVNHITRFPEFLANDILADLTPRIAADTYDMGSYLPGLAENWNKDAHQWGLPKNWDTVALVYNKAMLADAGVTEDEMRDLDWNPENGGSFGKVVARLTVDRNGKHGLDPGFDKSKVAVYGWATDPVDGYGQNQWSFLAASAGFKYISQRWGTTYEYDSPALVKTLTWLHDLASKQGYAIGQENLGNLKAVALFSAGKVALVPDGSWMIAAYRDNAKADFGFAPVPKGPDGRRSMFNGLADSIWSGSKHKDEAWKWVKYLGGSACQTLVGASGVVFPARPEADRTAEAAYRAKGLNVSAFTMVATPATTFPFPITDHSSEISAILKTAVENVMLGQGKPAQILKNANDQVDGMF</sequence>